<dbReference type="AlphaFoldDB" id="V2W2D4"/>
<keyword evidence="9" id="KW-1185">Reference proteome</keyword>
<accession>V2W2D4</accession>
<dbReference type="PROSITE" id="PS50977">
    <property type="entry name" value="HTH_TETR_2"/>
    <property type="match status" value="1"/>
</dbReference>
<dbReference type="GO" id="GO:0046677">
    <property type="term" value="P:response to antibiotic"/>
    <property type="evidence" value="ECO:0007669"/>
    <property type="project" value="InterPro"/>
</dbReference>
<keyword evidence="5" id="KW-0804">Transcription</keyword>
<reference evidence="8 9" key="1">
    <citation type="submission" date="2013-10" db="EMBL/GenBank/DDBJ databases">
        <title>The Genome Sequence of Acinetobacter tjernbergiae CIP107465.</title>
        <authorList>
            <consortium name="The Broad Institute Genomics Platform"/>
            <consortium name="The Broad Institute Genome Sequencing Center for Infectious Disease"/>
            <person name="Cerqueira G."/>
            <person name="Feldgarden M."/>
            <person name="Courvalin P."/>
            <person name="Grillot-Courvalin C."/>
            <person name="Clermont D."/>
            <person name="Rocha E."/>
            <person name="Yoon E.-J."/>
            <person name="Nemec A."/>
            <person name="Young S.K."/>
            <person name="Zeng Q."/>
            <person name="Gargeya S."/>
            <person name="Fitzgerald M."/>
            <person name="Abouelleil A."/>
            <person name="Alvarado L."/>
            <person name="Berlin A.M."/>
            <person name="Chapman S.B."/>
            <person name="Gainer-Dewar J."/>
            <person name="Goldberg J."/>
            <person name="Gnerre S."/>
            <person name="Griggs A."/>
            <person name="Gujja S."/>
            <person name="Hansen M."/>
            <person name="Howarth C."/>
            <person name="Imamovic A."/>
            <person name="Ireland A."/>
            <person name="Larimer J."/>
            <person name="McCowan C."/>
            <person name="Murphy C."/>
            <person name="Pearson M."/>
            <person name="Poon T.W."/>
            <person name="Priest M."/>
            <person name="Roberts A."/>
            <person name="Saif S."/>
            <person name="Shea T."/>
            <person name="Sykes S."/>
            <person name="Wortman J."/>
            <person name="Nusbaum C."/>
            <person name="Birren B."/>
        </authorList>
    </citation>
    <scope>NUCLEOTIDE SEQUENCE [LARGE SCALE GENOMIC DNA]</scope>
    <source>
        <strain evidence="8 9">CIP 107465</strain>
    </source>
</reference>
<keyword evidence="2" id="KW-0678">Repressor</keyword>
<evidence type="ECO:0000256" key="3">
    <source>
        <dbReference type="ARBA" id="ARBA00023015"/>
    </source>
</evidence>
<comment type="function">
    <text evidence="1">TetR is the repressor of the tetracycline resistance element; its N-terminal region forms a helix-turn-helix structure and binds DNA. Binding of tetracycline to TetR reduces the repressor affinity for the tetracycline resistance gene (tetA) promoter operator sites.</text>
</comment>
<dbReference type="Pfam" id="PF00440">
    <property type="entry name" value="TetR_N"/>
    <property type="match status" value="1"/>
</dbReference>
<dbReference type="PATRIC" id="fig|1120928.5.peg.2965"/>
<gene>
    <name evidence="8" type="ORF">F990_02934</name>
</gene>
<evidence type="ECO:0000256" key="2">
    <source>
        <dbReference type="ARBA" id="ARBA00022491"/>
    </source>
</evidence>
<keyword evidence="4 6" id="KW-0238">DNA-binding</keyword>
<dbReference type="Proteomes" id="UP000017404">
    <property type="component" value="Unassembled WGS sequence"/>
</dbReference>
<dbReference type="GO" id="GO:0003677">
    <property type="term" value="F:DNA binding"/>
    <property type="evidence" value="ECO:0007669"/>
    <property type="project" value="UniProtKB-UniRule"/>
</dbReference>
<dbReference type="Pfam" id="PF02909">
    <property type="entry name" value="TetR_C_1"/>
    <property type="match status" value="1"/>
</dbReference>
<dbReference type="InterPro" id="IPR004111">
    <property type="entry name" value="Repressor_TetR_C"/>
</dbReference>
<dbReference type="OrthoDB" id="329481at2"/>
<protein>
    <recommendedName>
        <fullName evidence="7">HTH tetR-type domain-containing protein</fullName>
    </recommendedName>
</protein>
<dbReference type="InterPro" id="IPR009057">
    <property type="entry name" value="Homeodomain-like_sf"/>
</dbReference>
<evidence type="ECO:0000256" key="5">
    <source>
        <dbReference type="ARBA" id="ARBA00023163"/>
    </source>
</evidence>
<dbReference type="RefSeq" id="WP_018679983.1">
    <property type="nucleotide sequence ID" value="NZ_AYEV01000035.1"/>
</dbReference>
<organism evidence="8 9">
    <name type="scientific">Acinetobacter tjernbergiae DSM 14971 = CIP 107465</name>
    <dbReference type="NCBI Taxonomy" id="1120928"/>
    <lineage>
        <taxon>Bacteria</taxon>
        <taxon>Pseudomonadati</taxon>
        <taxon>Pseudomonadota</taxon>
        <taxon>Gammaproteobacteria</taxon>
        <taxon>Moraxellales</taxon>
        <taxon>Moraxellaceae</taxon>
        <taxon>Acinetobacter</taxon>
    </lineage>
</organism>
<dbReference type="InterPro" id="IPR036271">
    <property type="entry name" value="Tet_transcr_reg_TetR-rel_C_sf"/>
</dbReference>
<dbReference type="GO" id="GO:0045892">
    <property type="term" value="P:negative regulation of DNA-templated transcription"/>
    <property type="evidence" value="ECO:0007669"/>
    <property type="project" value="InterPro"/>
</dbReference>
<keyword evidence="3" id="KW-0805">Transcription regulation</keyword>
<evidence type="ECO:0000256" key="1">
    <source>
        <dbReference type="ARBA" id="ARBA00002856"/>
    </source>
</evidence>
<dbReference type="STRING" id="202955.GCA_000759995_00188"/>
<feature type="DNA-binding region" description="H-T-H motif" evidence="6">
    <location>
        <begin position="37"/>
        <end position="56"/>
    </location>
</feature>
<comment type="caution">
    <text evidence="8">The sequence shown here is derived from an EMBL/GenBank/DDBJ whole genome shotgun (WGS) entry which is preliminary data.</text>
</comment>
<dbReference type="SUPFAM" id="SSF48498">
    <property type="entry name" value="Tetracyclin repressor-like, C-terminal domain"/>
    <property type="match status" value="1"/>
</dbReference>
<feature type="domain" description="HTH tetR-type" evidence="7">
    <location>
        <begin position="14"/>
        <end position="74"/>
    </location>
</feature>
<evidence type="ECO:0000256" key="4">
    <source>
        <dbReference type="ARBA" id="ARBA00023125"/>
    </source>
</evidence>
<evidence type="ECO:0000313" key="8">
    <source>
        <dbReference type="EMBL" id="ESK54164.1"/>
    </source>
</evidence>
<dbReference type="EMBL" id="AYEV01000035">
    <property type="protein sequence ID" value="ESK54164.1"/>
    <property type="molecule type" value="Genomic_DNA"/>
</dbReference>
<dbReference type="SUPFAM" id="SSF46689">
    <property type="entry name" value="Homeodomain-like"/>
    <property type="match status" value="1"/>
</dbReference>
<dbReference type="InterPro" id="IPR003012">
    <property type="entry name" value="Tet_transcr_reg_TetR"/>
</dbReference>
<name>V2W2D4_9GAMM</name>
<evidence type="ECO:0000256" key="6">
    <source>
        <dbReference type="PROSITE-ProRule" id="PRU00335"/>
    </source>
</evidence>
<evidence type="ECO:0000313" key="9">
    <source>
        <dbReference type="Proteomes" id="UP000017404"/>
    </source>
</evidence>
<dbReference type="Gene3D" id="1.10.357.10">
    <property type="entry name" value="Tetracycline Repressor, domain 2"/>
    <property type="match status" value="1"/>
</dbReference>
<proteinExistence type="predicted"/>
<dbReference type="eggNOG" id="COG1309">
    <property type="taxonomic scope" value="Bacteria"/>
</dbReference>
<dbReference type="InterPro" id="IPR001647">
    <property type="entry name" value="HTH_TetR"/>
</dbReference>
<dbReference type="PRINTS" id="PR00400">
    <property type="entry name" value="TETREPRESSOR"/>
</dbReference>
<sequence length="213" mass="24375">MSNTTHQKAKTKGSLSKELIVQTSMAMIEEIGVEKFSLRKLAEKLNCEPMSIYYHLKNKDQIFDEIVDFLISSIQFESEQLPIKQQLISIAQQWRMLAKTYSNFFPVLAVHQLNTHTGSQFMNQVLAIFQNAGLPIQQGSYFLRILNYYLIGAGIDEAKGYQLGSSATQPIKAEELVHQYPLLAQALPYWTTEHYDEIFNLGLEMLLVRILPN</sequence>
<evidence type="ECO:0000259" key="7">
    <source>
        <dbReference type="PROSITE" id="PS50977"/>
    </source>
</evidence>